<protein>
    <submittedName>
        <fullName evidence="1">Uncharacterized protein</fullName>
    </submittedName>
</protein>
<accession>A0A9K3HAE8</accession>
<name>A0A9K3HAE8_HELAN</name>
<keyword evidence="2" id="KW-1185">Reference proteome</keyword>
<organism evidence="1 2">
    <name type="scientific">Helianthus annuus</name>
    <name type="common">Common sunflower</name>
    <dbReference type="NCBI Taxonomy" id="4232"/>
    <lineage>
        <taxon>Eukaryota</taxon>
        <taxon>Viridiplantae</taxon>
        <taxon>Streptophyta</taxon>
        <taxon>Embryophyta</taxon>
        <taxon>Tracheophyta</taxon>
        <taxon>Spermatophyta</taxon>
        <taxon>Magnoliopsida</taxon>
        <taxon>eudicotyledons</taxon>
        <taxon>Gunneridae</taxon>
        <taxon>Pentapetalae</taxon>
        <taxon>asterids</taxon>
        <taxon>campanulids</taxon>
        <taxon>Asterales</taxon>
        <taxon>Asteraceae</taxon>
        <taxon>Asteroideae</taxon>
        <taxon>Heliantheae alliance</taxon>
        <taxon>Heliantheae</taxon>
        <taxon>Helianthus</taxon>
    </lineage>
</organism>
<evidence type="ECO:0000313" key="2">
    <source>
        <dbReference type="Proteomes" id="UP000215914"/>
    </source>
</evidence>
<gene>
    <name evidence="1" type="ORF">HanXRQr2_Chr13g0573451</name>
</gene>
<comment type="caution">
    <text evidence="1">The sequence shown here is derived from an EMBL/GenBank/DDBJ whole genome shotgun (WGS) entry which is preliminary data.</text>
</comment>
<proteinExistence type="predicted"/>
<dbReference type="Proteomes" id="UP000215914">
    <property type="component" value="Unassembled WGS sequence"/>
</dbReference>
<sequence>MGFPGWELGWICWIWNDYSYLRIYQTIDHRPQVSQDTLRKAYVTQYICHMSPGSGGHVT</sequence>
<dbReference type="AlphaFoldDB" id="A0A9K3HAE8"/>
<reference evidence="1" key="1">
    <citation type="journal article" date="2017" name="Nature">
        <title>The sunflower genome provides insights into oil metabolism, flowering and Asterid evolution.</title>
        <authorList>
            <person name="Badouin H."/>
            <person name="Gouzy J."/>
            <person name="Grassa C.J."/>
            <person name="Murat F."/>
            <person name="Staton S.E."/>
            <person name="Cottret L."/>
            <person name="Lelandais-Briere C."/>
            <person name="Owens G.L."/>
            <person name="Carrere S."/>
            <person name="Mayjonade B."/>
            <person name="Legrand L."/>
            <person name="Gill N."/>
            <person name="Kane N.C."/>
            <person name="Bowers J.E."/>
            <person name="Hubner S."/>
            <person name="Bellec A."/>
            <person name="Berard A."/>
            <person name="Berges H."/>
            <person name="Blanchet N."/>
            <person name="Boniface M.C."/>
            <person name="Brunel D."/>
            <person name="Catrice O."/>
            <person name="Chaidir N."/>
            <person name="Claudel C."/>
            <person name="Donnadieu C."/>
            <person name="Faraut T."/>
            <person name="Fievet G."/>
            <person name="Helmstetter N."/>
            <person name="King M."/>
            <person name="Knapp S.J."/>
            <person name="Lai Z."/>
            <person name="Le Paslier M.C."/>
            <person name="Lippi Y."/>
            <person name="Lorenzon L."/>
            <person name="Mandel J.R."/>
            <person name="Marage G."/>
            <person name="Marchand G."/>
            <person name="Marquand E."/>
            <person name="Bret-Mestries E."/>
            <person name="Morien E."/>
            <person name="Nambeesan S."/>
            <person name="Nguyen T."/>
            <person name="Pegot-Espagnet P."/>
            <person name="Pouilly N."/>
            <person name="Raftis F."/>
            <person name="Sallet E."/>
            <person name="Schiex T."/>
            <person name="Thomas J."/>
            <person name="Vandecasteele C."/>
            <person name="Vares D."/>
            <person name="Vear F."/>
            <person name="Vautrin S."/>
            <person name="Crespi M."/>
            <person name="Mangin B."/>
            <person name="Burke J.M."/>
            <person name="Salse J."/>
            <person name="Munos S."/>
            <person name="Vincourt P."/>
            <person name="Rieseberg L.H."/>
            <person name="Langlade N.B."/>
        </authorList>
    </citation>
    <scope>NUCLEOTIDE SEQUENCE</scope>
    <source>
        <tissue evidence="1">Leaves</tissue>
    </source>
</reference>
<reference evidence="1" key="2">
    <citation type="submission" date="2020-06" db="EMBL/GenBank/DDBJ databases">
        <title>Helianthus annuus Genome sequencing and assembly Release 2.</title>
        <authorList>
            <person name="Gouzy J."/>
            <person name="Langlade N."/>
            <person name="Munos S."/>
        </authorList>
    </citation>
    <scope>NUCLEOTIDE SEQUENCE</scope>
    <source>
        <tissue evidence="1">Leaves</tissue>
    </source>
</reference>
<dbReference type="EMBL" id="MNCJ02000328">
    <property type="protein sequence ID" value="KAF5772151.1"/>
    <property type="molecule type" value="Genomic_DNA"/>
</dbReference>
<dbReference type="Gramene" id="mRNA:HanXRQr2_Chr13g0573451">
    <property type="protein sequence ID" value="CDS:HanXRQr2_Chr13g0573451.1"/>
    <property type="gene ID" value="HanXRQr2_Chr13g0573451"/>
</dbReference>
<evidence type="ECO:0000313" key="1">
    <source>
        <dbReference type="EMBL" id="KAF5772151.1"/>
    </source>
</evidence>